<accession>A0ACC2KZK1</accession>
<dbReference type="EMBL" id="CM056814">
    <property type="protein sequence ID" value="KAJ8626233.1"/>
    <property type="molecule type" value="Genomic_DNA"/>
</dbReference>
<protein>
    <submittedName>
        <fullName evidence="1">Uncharacterized protein</fullName>
    </submittedName>
</protein>
<reference evidence="1 2" key="1">
    <citation type="journal article" date="2022" name="Hortic Res">
        <title>A haplotype resolved chromosomal level avocado genome allows analysis of novel avocado genes.</title>
        <authorList>
            <person name="Nath O."/>
            <person name="Fletcher S.J."/>
            <person name="Hayward A."/>
            <person name="Shaw L.M."/>
            <person name="Masouleh A.K."/>
            <person name="Furtado A."/>
            <person name="Henry R.J."/>
            <person name="Mitter N."/>
        </authorList>
    </citation>
    <scope>NUCLEOTIDE SEQUENCE [LARGE SCALE GENOMIC DNA]</scope>
    <source>
        <strain evidence="2">cv. Hass</strain>
    </source>
</reference>
<evidence type="ECO:0000313" key="1">
    <source>
        <dbReference type="EMBL" id="KAJ8626233.1"/>
    </source>
</evidence>
<keyword evidence="2" id="KW-1185">Reference proteome</keyword>
<dbReference type="Proteomes" id="UP001234297">
    <property type="component" value="Chromosome 6"/>
</dbReference>
<organism evidence="1 2">
    <name type="scientific">Persea americana</name>
    <name type="common">Avocado</name>
    <dbReference type="NCBI Taxonomy" id="3435"/>
    <lineage>
        <taxon>Eukaryota</taxon>
        <taxon>Viridiplantae</taxon>
        <taxon>Streptophyta</taxon>
        <taxon>Embryophyta</taxon>
        <taxon>Tracheophyta</taxon>
        <taxon>Spermatophyta</taxon>
        <taxon>Magnoliopsida</taxon>
        <taxon>Magnoliidae</taxon>
        <taxon>Laurales</taxon>
        <taxon>Lauraceae</taxon>
        <taxon>Persea</taxon>
    </lineage>
</organism>
<sequence length="500" mass="55174">MDHSLVVNFIRYPTAKQVWDSTATTYFDGTDTSQSDVLRLQPFPSIEQAYAHVRREDLRQSVMISEAEAVTSGAVIAIKGVKSSQSQKSGSSSRSKGHADGNKCTHCGSTRHTRDTCFKLHGYPDWWHELQARKKRDAPATEDVLGRAAMATAESQLSLIPVAEPFTSTPDQGNCGQVFFSSTTRNDGAWIIDSGATDHMTFDPNDFSNTTQPRRTCIANANGATYPVTGAGTDVLSKEIIGCDTKRGGLYYLDDFSPGKANHTHHHTCSHERQIWLWHRRLGHPSFGYLRHLLPSLSSHLQNVDFKCDTCIKAKSHRVSYPVSLNKTNTPFALIHSDVWGPSPIPASSVPEDPPPENVPEVSTPATPLHANILDSSTGYVLPVRHNRGKPPNRYSQDEEGRKSKYPIANYVSTQECKPMDTPIVQNHRLGEYSDQAPADKVQQGLQQSHVSTLIMEKILDTYKAFVGIKELVDVGGGTGAALNLIVSKYPHIRDVNFDL</sequence>
<comment type="caution">
    <text evidence="1">The sequence shown here is derived from an EMBL/GenBank/DDBJ whole genome shotgun (WGS) entry which is preliminary data.</text>
</comment>
<proteinExistence type="predicted"/>
<evidence type="ECO:0000313" key="2">
    <source>
        <dbReference type="Proteomes" id="UP001234297"/>
    </source>
</evidence>
<name>A0ACC2KZK1_PERAE</name>
<gene>
    <name evidence="1" type="ORF">MRB53_019540</name>
</gene>